<evidence type="ECO:0008006" key="3">
    <source>
        <dbReference type="Google" id="ProtNLM"/>
    </source>
</evidence>
<evidence type="ECO:0000313" key="2">
    <source>
        <dbReference type="Proteomes" id="UP000189933"/>
    </source>
</evidence>
<dbReference type="Gene3D" id="3.40.50.300">
    <property type="entry name" value="P-loop containing nucleotide triphosphate hydrolases"/>
    <property type="match status" value="1"/>
</dbReference>
<protein>
    <recommendedName>
        <fullName evidence="3">AAA domain-containing protein</fullName>
    </recommendedName>
</protein>
<reference evidence="2" key="1">
    <citation type="submission" date="2017-02" db="EMBL/GenBank/DDBJ databases">
        <authorList>
            <person name="Varghese N."/>
            <person name="Submissions S."/>
        </authorList>
    </citation>
    <scope>NUCLEOTIDE SEQUENCE [LARGE SCALE GENOMIC DNA]</scope>
    <source>
        <strain evidence="2">DSM 16521</strain>
    </source>
</reference>
<keyword evidence="2" id="KW-1185">Reference proteome</keyword>
<name>A0A1T4QU74_9FIRM</name>
<accession>A0A1T4QU74</accession>
<dbReference type="SUPFAM" id="SSF52540">
    <property type="entry name" value="P-loop containing nucleoside triphosphate hydrolases"/>
    <property type="match status" value="1"/>
</dbReference>
<organism evidence="1 2">
    <name type="scientific">Carboxydocella sporoproducens DSM 16521</name>
    <dbReference type="NCBI Taxonomy" id="1121270"/>
    <lineage>
        <taxon>Bacteria</taxon>
        <taxon>Bacillati</taxon>
        <taxon>Bacillota</taxon>
        <taxon>Clostridia</taxon>
        <taxon>Eubacteriales</taxon>
        <taxon>Clostridiales Family XVI. Incertae Sedis</taxon>
        <taxon>Carboxydocella</taxon>
    </lineage>
</organism>
<dbReference type="AlphaFoldDB" id="A0A1T4QU74"/>
<dbReference type="InterPro" id="IPR027417">
    <property type="entry name" value="P-loop_NTPase"/>
</dbReference>
<evidence type="ECO:0000313" key="1">
    <source>
        <dbReference type="EMBL" id="SKA07322.1"/>
    </source>
</evidence>
<sequence length="187" mass="20982">MLERQLQEVKEELAQTVVALDDATQARLLLQEVAEFAREQARQQIESLVTNALQFIFGGDTQFRVEIEEKHKQPSAEFYLTSTYEGGYRVETRPQEARGGGVVDVVSLALRIALLEACGLEGPLLLDEPGKHVSEEYSLQVATFLKQLSQNFGRQVILVTHNQHLAQSGDKAFLVEMQQGVSRVREL</sequence>
<gene>
    <name evidence="1" type="ORF">SAMN02745885_01802</name>
</gene>
<dbReference type="EMBL" id="FUXM01000022">
    <property type="protein sequence ID" value="SKA07322.1"/>
    <property type="molecule type" value="Genomic_DNA"/>
</dbReference>
<proteinExistence type="predicted"/>
<dbReference type="Proteomes" id="UP000189933">
    <property type="component" value="Unassembled WGS sequence"/>
</dbReference>